<accession>A0A150MVZ7</accession>
<organism evidence="1 2">
    <name type="scientific">Geobacillus stearothermophilus</name>
    <name type="common">Bacillus stearothermophilus</name>
    <dbReference type="NCBI Taxonomy" id="1422"/>
    <lineage>
        <taxon>Bacteria</taxon>
        <taxon>Bacillati</taxon>
        <taxon>Bacillota</taxon>
        <taxon>Bacilli</taxon>
        <taxon>Bacillales</taxon>
        <taxon>Anoxybacillaceae</taxon>
        <taxon>Geobacillus</taxon>
    </lineage>
</organism>
<reference evidence="1 2" key="1">
    <citation type="submission" date="2016-01" db="EMBL/GenBank/DDBJ databases">
        <title>Draft Genome Sequences of Seven Thermophilic Sporeformers Isolated from Foods.</title>
        <authorList>
            <person name="Berendsen E.M."/>
            <person name="Wells-Bennik M.H."/>
            <person name="Krawcyk A.O."/>
            <person name="De Jong A."/>
            <person name="Holsappel S."/>
            <person name="Eijlander R.T."/>
            <person name="Kuipers O.P."/>
        </authorList>
    </citation>
    <scope>NUCLEOTIDE SEQUENCE [LARGE SCALE GENOMIC DNA]</scope>
    <source>
        <strain evidence="1 2">B4109</strain>
    </source>
</reference>
<dbReference type="Proteomes" id="UP000075424">
    <property type="component" value="Unassembled WGS sequence"/>
</dbReference>
<dbReference type="EMBL" id="LQYV01000024">
    <property type="protein sequence ID" value="KYD28579.1"/>
    <property type="molecule type" value="Genomic_DNA"/>
</dbReference>
<dbReference type="PATRIC" id="fig|1422.18.peg.2039"/>
<evidence type="ECO:0000313" key="2">
    <source>
        <dbReference type="Proteomes" id="UP000075424"/>
    </source>
</evidence>
<gene>
    <name evidence="1" type="ORF">B4109_3042</name>
</gene>
<evidence type="ECO:0000313" key="1">
    <source>
        <dbReference type="EMBL" id="KYD28579.1"/>
    </source>
</evidence>
<sequence>MAQTPYRDLTSQDILAAHISGLQHDINKMQAVLEMQTAQETGHVLTPVADQDDPTIRYRIYEGTIRNWLDNPAPVIYRNGVQVDPSEYEISPAHGVVVFHEQQNLNDTIAADFTYITNVSAWRQSVEGSIGSIPSLQQAVDQHSLLLANNPAGVEPFYPLSGTYVSHFRRDYNPLNADGTANVNSHVPAFRILVYGNTIDAFPFPVPTKTRFGKAAMKLNSASTDVSLRIGIYRDNGLRPSELLFQSPVITIPAAGGWGMVDIDLELEPGFYWIARHDGATAYYDGLNQVSTIPIVKFDAQTFLQDLSPRPNPHTFYGGYRATNIPFGNMPSTFPASGALFQRSSYCSPWLVVA</sequence>
<dbReference type="AlphaFoldDB" id="A0A150MVZ7"/>
<comment type="caution">
    <text evidence="1">The sequence shown here is derived from an EMBL/GenBank/DDBJ whole genome shotgun (WGS) entry which is preliminary data.</text>
</comment>
<dbReference type="RefSeq" id="WP_061567230.1">
    <property type="nucleotide sequence ID" value="NZ_LQYV01000024.1"/>
</dbReference>
<name>A0A150MVZ7_GEOSE</name>
<proteinExistence type="predicted"/>
<protein>
    <submittedName>
        <fullName evidence="1">Uncharacterized protein</fullName>
    </submittedName>
</protein>